<feature type="compositionally biased region" description="Basic and acidic residues" evidence="1">
    <location>
        <begin position="80"/>
        <end position="90"/>
    </location>
</feature>
<accession>A0ABD2BBJ0</accession>
<dbReference type="Proteomes" id="UP001607303">
    <property type="component" value="Unassembled WGS sequence"/>
</dbReference>
<comment type="caution">
    <text evidence="2">The sequence shown here is derived from an EMBL/GenBank/DDBJ whole genome shotgun (WGS) entry which is preliminary data.</text>
</comment>
<proteinExistence type="predicted"/>
<evidence type="ECO:0000313" key="2">
    <source>
        <dbReference type="EMBL" id="KAL2730106.1"/>
    </source>
</evidence>
<protein>
    <submittedName>
        <fullName evidence="2">Uncharacterized protein</fullName>
    </submittedName>
</protein>
<evidence type="ECO:0000256" key="1">
    <source>
        <dbReference type="SAM" id="MobiDB-lite"/>
    </source>
</evidence>
<keyword evidence="3" id="KW-1185">Reference proteome</keyword>
<reference evidence="2 3" key="1">
    <citation type="journal article" date="2024" name="Ann. Entomol. Soc. Am.">
        <title>Genomic analyses of the southern and eastern yellowjacket wasps (Hymenoptera: Vespidae) reveal evolutionary signatures of social life.</title>
        <authorList>
            <person name="Catto M.A."/>
            <person name="Caine P.B."/>
            <person name="Orr S.E."/>
            <person name="Hunt B.G."/>
            <person name="Goodisman M.A.D."/>
        </authorList>
    </citation>
    <scope>NUCLEOTIDE SEQUENCE [LARGE SCALE GENOMIC DNA]</scope>
    <source>
        <strain evidence="2">232</strain>
        <tissue evidence="2">Head and thorax</tissue>
    </source>
</reference>
<organism evidence="2 3">
    <name type="scientific">Vespula maculifrons</name>
    <name type="common">Eastern yellow jacket</name>
    <name type="synonym">Wasp</name>
    <dbReference type="NCBI Taxonomy" id="7453"/>
    <lineage>
        <taxon>Eukaryota</taxon>
        <taxon>Metazoa</taxon>
        <taxon>Ecdysozoa</taxon>
        <taxon>Arthropoda</taxon>
        <taxon>Hexapoda</taxon>
        <taxon>Insecta</taxon>
        <taxon>Pterygota</taxon>
        <taxon>Neoptera</taxon>
        <taxon>Endopterygota</taxon>
        <taxon>Hymenoptera</taxon>
        <taxon>Apocrita</taxon>
        <taxon>Aculeata</taxon>
        <taxon>Vespoidea</taxon>
        <taxon>Vespidae</taxon>
        <taxon>Vespinae</taxon>
        <taxon>Vespula</taxon>
    </lineage>
</organism>
<dbReference type="AlphaFoldDB" id="A0ABD2BBJ0"/>
<evidence type="ECO:0000313" key="3">
    <source>
        <dbReference type="Proteomes" id="UP001607303"/>
    </source>
</evidence>
<gene>
    <name evidence="2" type="ORF">V1477_015917</name>
</gene>
<feature type="region of interest" description="Disordered" evidence="1">
    <location>
        <begin position="63"/>
        <end position="100"/>
    </location>
</feature>
<dbReference type="EMBL" id="JAYRBN010000091">
    <property type="protein sequence ID" value="KAL2730106.1"/>
    <property type="molecule type" value="Genomic_DNA"/>
</dbReference>
<sequence>MKLEDLKESKWKKKKKERLKIRMSYRTSKCCNGATELTAPRYTVIVQWLTYRLRIAPGLQVPFGGITDSQHPPADASAEIDGKTEKKKEEEKEEEEERRKEDWWYYLGQKTAKGPLIETGRQF</sequence>
<name>A0ABD2BBJ0_VESMC</name>